<evidence type="ECO:0000256" key="1">
    <source>
        <dbReference type="SAM" id="Phobius"/>
    </source>
</evidence>
<dbReference type="EMBL" id="MN812207">
    <property type="protein sequence ID" value="QHB38687.1"/>
    <property type="molecule type" value="Genomic_DNA"/>
</dbReference>
<feature type="transmembrane region" description="Helical" evidence="1">
    <location>
        <begin position="106"/>
        <end position="123"/>
    </location>
</feature>
<reference evidence="2 3" key="1">
    <citation type="journal article" date="2020" name="Viruses">
        <title>Diversity and Host Interactions Among Virulent and Temperate Baltic Sea Flavobacterium Phages.</title>
        <authorList>
            <person name="Nilsson E."/>
            <person name="Bayfield O.W."/>
            <person name="Lundin D."/>
            <person name="Antson A.A."/>
            <person name="Holmfeldt K."/>
        </authorList>
    </citation>
    <scope>NUCLEOTIDE SEQUENCE [LARGE SCALE GENOMIC DNA]</scope>
</reference>
<evidence type="ECO:0000313" key="2">
    <source>
        <dbReference type="EMBL" id="QHB38687.1"/>
    </source>
</evidence>
<dbReference type="PROSITE" id="PS51257">
    <property type="entry name" value="PROKAR_LIPOPROTEIN"/>
    <property type="match status" value="1"/>
</dbReference>
<evidence type="ECO:0000313" key="3">
    <source>
        <dbReference type="Proteomes" id="UP000464036"/>
    </source>
</evidence>
<dbReference type="Proteomes" id="UP000464036">
    <property type="component" value="Segment"/>
</dbReference>
<keyword evidence="1" id="KW-0472">Membrane</keyword>
<keyword evidence="1" id="KW-1133">Transmembrane helix</keyword>
<keyword evidence="3" id="KW-1185">Reference proteome</keyword>
<accession>A0A6B9L9H6</accession>
<name>A0A6B9L9H6_9CAUD</name>
<protein>
    <recommendedName>
        <fullName evidence="4">Lipoprotein</fullName>
    </recommendedName>
</protein>
<keyword evidence="1" id="KW-0812">Transmembrane</keyword>
<proteinExistence type="predicted"/>
<organism evidence="2 3">
    <name type="scientific">Flavobacterium phage vB_FspS_hattifnatt9-1</name>
    <dbReference type="NCBI Taxonomy" id="2686246"/>
    <lineage>
        <taxon>Viruses</taxon>
        <taxon>Duplodnaviria</taxon>
        <taxon>Heunggongvirae</taxon>
        <taxon>Uroviricota</taxon>
        <taxon>Caudoviricetes</taxon>
        <taxon>Hattifnattvirus</taxon>
        <taxon>Hattifnattvirus hattifnatt</taxon>
    </lineage>
</organism>
<evidence type="ECO:0008006" key="4">
    <source>
        <dbReference type="Google" id="ProtNLM"/>
    </source>
</evidence>
<sequence>MKKTIIIILIAFLLIGCGSVKKTSEETQVKTETQTDITKFSNSFTLEPVNLDKPILLGKDTIYNTRVIYNNSKEIIKEKQNVDFKEEKQSKEVDYSKTINIVANKLILMFTCFFVLYLIYSFIKNKTTL</sequence>
<gene>
    <name evidence="2" type="ORF">hattifnatt91_gp002</name>
</gene>